<sequence length="246" mass="27890">MKPSLNIFSLKGTINGRFRAASEKEKYVRMKRSMIQFVRKTGMMLAVAGAAVLVLNSCSKDPLNDMTDEESRIYVTNRDTTANFASYNTFSIVDSVAVASNGDTAKRALTEYDRQLIDAVKSAMQARGYTEVDRAAKPDLAINLTRIDESYANTYYNPGYWAGWGGYWDPWYWGYPGYGYYFPTYYTVYYQERAVSIDLLDLKNADADKQIDAIWNAMFRGAGVWNSSNINSMVTAVFDQSPYLQQ</sequence>
<keyword evidence="3" id="KW-1185">Reference proteome</keyword>
<evidence type="ECO:0000313" key="3">
    <source>
        <dbReference type="Proteomes" id="UP000316778"/>
    </source>
</evidence>
<organism evidence="2 3">
    <name type="scientific">Chitinophaga japonensis</name>
    <name type="common">Flexibacter japonensis</name>
    <dbReference type="NCBI Taxonomy" id="104662"/>
    <lineage>
        <taxon>Bacteria</taxon>
        <taxon>Pseudomonadati</taxon>
        <taxon>Bacteroidota</taxon>
        <taxon>Chitinophagia</taxon>
        <taxon>Chitinophagales</taxon>
        <taxon>Chitinophagaceae</taxon>
        <taxon>Chitinophaga</taxon>
    </lineage>
</organism>
<feature type="domain" description="DUF4136" evidence="1">
    <location>
        <begin position="75"/>
        <end position="243"/>
    </location>
</feature>
<name>A0A562SMS7_CHIJA</name>
<dbReference type="EMBL" id="VLLG01000007">
    <property type="protein sequence ID" value="TWI81996.1"/>
    <property type="molecule type" value="Genomic_DNA"/>
</dbReference>
<accession>A0A562SMS7</accession>
<dbReference type="Gene3D" id="3.30.160.670">
    <property type="match status" value="1"/>
</dbReference>
<evidence type="ECO:0000259" key="1">
    <source>
        <dbReference type="Pfam" id="PF13590"/>
    </source>
</evidence>
<comment type="caution">
    <text evidence="2">The sequence shown here is derived from an EMBL/GenBank/DDBJ whole genome shotgun (WGS) entry which is preliminary data.</text>
</comment>
<reference evidence="2 3" key="1">
    <citation type="journal article" date="2013" name="Stand. Genomic Sci.">
        <title>Genomic Encyclopedia of Type Strains, Phase I: The one thousand microbial genomes (KMG-I) project.</title>
        <authorList>
            <person name="Kyrpides N.C."/>
            <person name="Woyke T."/>
            <person name="Eisen J.A."/>
            <person name="Garrity G."/>
            <person name="Lilburn T.G."/>
            <person name="Beck B.J."/>
            <person name="Whitman W.B."/>
            <person name="Hugenholtz P."/>
            <person name="Klenk H.P."/>
        </authorList>
    </citation>
    <scope>NUCLEOTIDE SEQUENCE [LARGE SCALE GENOMIC DNA]</scope>
    <source>
        <strain evidence="2 3">DSM 13484</strain>
    </source>
</reference>
<evidence type="ECO:0000313" key="2">
    <source>
        <dbReference type="EMBL" id="TWI81996.1"/>
    </source>
</evidence>
<protein>
    <submittedName>
        <fullName evidence="2">Uncharacterized protein DUF4136</fullName>
    </submittedName>
</protein>
<gene>
    <name evidence="2" type="ORF">LX66_5312</name>
</gene>
<proteinExistence type="predicted"/>
<dbReference type="Pfam" id="PF13590">
    <property type="entry name" value="DUF4136"/>
    <property type="match status" value="1"/>
</dbReference>
<dbReference type="Proteomes" id="UP000316778">
    <property type="component" value="Unassembled WGS sequence"/>
</dbReference>
<dbReference type="InterPro" id="IPR025411">
    <property type="entry name" value="DUF4136"/>
</dbReference>
<dbReference type="AlphaFoldDB" id="A0A562SMS7"/>